<keyword evidence="3" id="KW-0444">Lipid biosynthesis</keyword>
<evidence type="ECO:0000256" key="10">
    <source>
        <dbReference type="ARBA" id="ARBA00049152"/>
    </source>
</evidence>
<comment type="caution">
    <text evidence="12">The sequence shown here is derived from an EMBL/GenBank/DDBJ whole genome shotgun (WGS) entry which is preliminary data.</text>
</comment>
<dbReference type="Gene3D" id="3.90.226.10">
    <property type="entry name" value="2-enoyl-CoA Hydratase, Chain A, domain 1"/>
    <property type="match status" value="1"/>
</dbReference>
<dbReference type="PANTHER" id="PTHR42853">
    <property type="entry name" value="ACETYL-COENZYME A CARBOXYLASE CARBOXYL TRANSFERASE SUBUNIT ALPHA"/>
    <property type="match status" value="1"/>
</dbReference>
<dbReference type="GO" id="GO:0006633">
    <property type="term" value="P:fatty acid biosynthetic process"/>
    <property type="evidence" value="ECO:0007669"/>
    <property type="project" value="UniProtKB-KW"/>
</dbReference>
<dbReference type="SUPFAM" id="SSF52096">
    <property type="entry name" value="ClpP/crotonase"/>
    <property type="match status" value="1"/>
</dbReference>
<evidence type="ECO:0000256" key="4">
    <source>
        <dbReference type="ARBA" id="ARBA00022679"/>
    </source>
</evidence>
<dbReference type="InterPro" id="IPR029045">
    <property type="entry name" value="ClpP/crotonase-like_dom_sf"/>
</dbReference>
<dbReference type="EMBL" id="LAZR01019554">
    <property type="protein sequence ID" value="KKL92116.1"/>
    <property type="molecule type" value="Genomic_DNA"/>
</dbReference>
<dbReference type="PANTHER" id="PTHR42853:SF3">
    <property type="entry name" value="ACETYL-COENZYME A CARBOXYLASE CARBOXYL TRANSFERASE SUBUNIT ALPHA, CHLOROPLASTIC"/>
    <property type="match status" value="1"/>
</dbReference>
<dbReference type="GO" id="GO:0009317">
    <property type="term" value="C:acetyl-CoA carboxylase complex"/>
    <property type="evidence" value="ECO:0007669"/>
    <property type="project" value="InterPro"/>
</dbReference>
<evidence type="ECO:0000256" key="8">
    <source>
        <dbReference type="ARBA" id="ARBA00023098"/>
    </source>
</evidence>
<dbReference type="GO" id="GO:0003989">
    <property type="term" value="F:acetyl-CoA carboxylase activity"/>
    <property type="evidence" value="ECO:0007669"/>
    <property type="project" value="InterPro"/>
</dbReference>
<organism evidence="12">
    <name type="scientific">marine sediment metagenome</name>
    <dbReference type="NCBI Taxonomy" id="412755"/>
    <lineage>
        <taxon>unclassified sequences</taxon>
        <taxon>metagenomes</taxon>
        <taxon>ecological metagenomes</taxon>
    </lineage>
</organism>
<dbReference type="PROSITE" id="PS50989">
    <property type="entry name" value="COA_CT_CTER"/>
    <property type="match status" value="1"/>
</dbReference>
<gene>
    <name evidence="12" type="ORF">LCGC14_1887930</name>
</gene>
<comment type="pathway">
    <text evidence="1">Lipid metabolism; malonyl-CoA biosynthesis; malonyl-CoA from acetyl-CoA: step 1/1.</text>
</comment>
<keyword evidence="9" id="KW-0275">Fatty acid biosynthesis</keyword>
<sequence length="208" mass="22847">REKVECNFCCPPPEGYRKALRAMKLAEKFSLPVVTLIDTAGAYPGIGSEERGVAEAIANNLREMSRLKVPIIVTVVGEGGSGGALGIGVGDRMAMFEHAYYSVISPEGCAGILWKTGEKAQEAAEAMKVTAKSCKELDVIDEIIPEPPGGAHRNPAGASANLERFILRSLRELNRYPIEDLLENRYRRWRRMGKHIRLQPEPAREATS</sequence>
<dbReference type="PRINTS" id="PR01069">
    <property type="entry name" value="ACCCTRFRASEA"/>
</dbReference>
<name>A0A0F9GNL6_9ZZZZ</name>
<evidence type="ECO:0000256" key="2">
    <source>
        <dbReference type="ARBA" id="ARBA00011883"/>
    </source>
</evidence>
<keyword evidence="5" id="KW-0547">Nucleotide-binding</keyword>
<dbReference type="GO" id="GO:0016743">
    <property type="term" value="F:carboxyl- or carbamoyltransferase activity"/>
    <property type="evidence" value="ECO:0007669"/>
    <property type="project" value="InterPro"/>
</dbReference>
<evidence type="ECO:0000259" key="11">
    <source>
        <dbReference type="PROSITE" id="PS50989"/>
    </source>
</evidence>
<evidence type="ECO:0000256" key="1">
    <source>
        <dbReference type="ARBA" id="ARBA00004956"/>
    </source>
</evidence>
<dbReference type="UniPathway" id="UPA00655">
    <property type="reaction ID" value="UER00711"/>
</dbReference>
<feature type="non-terminal residue" evidence="12">
    <location>
        <position position="1"/>
    </location>
</feature>
<feature type="domain" description="CoA carboxyltransferase C-terminal" evidence="11">
    <location>
        <begin position="1"/>
        <end position="172"/>
    </location>
</feature>
<evidence type="ECO:0000256" key="5">
    <source>
        <dbReference type="ARBA" id="ARBA00022741"/>
    </source>
</evidence>
<accession>A0A0F9GNL6</accession>
<keyword evidence="8" id="KW-0443">Lipid metabolism</keyword>
<evidence type="ECO:0000313" key="12">
    <source>
        <dbReference type="EMBL" id="KKL92116.1"/>
    </source>
</evidence>
<keyword evidence="6" id="KW-0276">Fatty acid metabolism</keyword>
<keyword evidence="7" id="KW-0067">ATP-binding</keyword>
<dbReference type="GO" id="GO:2001295">
    <property type="term" value="P:malonyl-CoA biosynthetic process"/>
    <property type="evidence" value="ECO:0007669"/>
    <property type="project" value="UniProtKB-UniPathway"/>
</dbReference>
<protein>
    <recommendedName>
        <fullName evidence="2">acetyl-CoA carboxytransferase</fullName>
        <ecNumber evidence="2">2.1.3.15</ecNumber>
    </recommendedName>
</protein>
<dbReference type="EC" id="2.1.3.15" evidence="2"/>
<dbReference type="InterPro" id="IPR001095">
    <property type="entry name" value="Acetyl_CoA_COase_a_su"/>
</dbReference>
<proteinExistence type="predicted"/>
<evidence type="ECO:0000256" key="9">
    <source>
        <dbReference type="ARBA" id="ARBA00023160"/>
    </source>
</evidence>
<dbReference type="InterPro" id="IPR011763">
    <property type="entry name" value="COA_CT_C"/>
</dbReference>
<evidence type="ECO:0000256" key="6">
    <source>
        <dbReference type="ARBA" id="ARBA00022832"/>
    </source>
</evidence>
<dbReference type="GO" id="GO:0005524">
    <property type="term" value="F:ATP binding"/>
    <property type="evidence" value="ECO:0007669"/>
    <property type="project" value="UniProtKB-KW"/>
</dbReference>
<dbReference type="AlphaFoldDB" id="A0A0F9GNL6"/>
<evidence type="ECO:0000256" key="7">
    <source>
        <dbReference type="ARBA" id="ARBA00022840"/>
    </source>
</evidence>
<reference evidence="12" key="1">
    <citation type="journal article" date="2015" name="Nature">
        <title>Complex archaea that bridge the gap between prokaryotes and eukaryotes.</title>
        <authorList>
            <person name="Spang A."/>
            <person name="Saw J.H."/>
            <person name="Jorgensen S.L."/>
            <person name="Zaremba-Niedzwiedzka K."/>
            <person name="Martijn J."/>
            <person name="Lind A.E."/>
            <person name="van Eijk R."/>
            <person name="Schleper C."/>
            <person name="Guy L."/>
            <person name="Ettema T.J."/>
        </authorList>
    </citation>
    <scope>NUCLEOTIDE SEQUENCE</scope>
</reference>
<comment type="catalytic activity">
    <reaction evidence="10">
        <text>N(6)-carboxybiotinyl-L-lysyl-[protein] + acetyl-CoA = N(6)-biotinyl-L-lysyl-[protein] + malonyl-CoA</text>
        <dbReference type="Rhea" id="RHEA:54728"/>
        <dbReference type="Rhea" id="RHEA-COMP:10505"/>
        <dbReference type="Rhea" id="RHEA-COMP:10506"/>
        <dbReference type="ChEBI" id="CHEBI:57288"/>
        <dbReference type="ChEBI" id="CHEBI:57384"/>
        <dbReference type="ChEBI" id="CHEBI:83144"/>
        <dbReference type="ChEBI" id="CHEBI:83145"/>
        <dbReference type="EC" id="2.1.3.15"/>
    </reaction>
</comment>
<dbReference type="Pfam" id="PF03255">
    <property type="entry name" value="ACCA"/>
    <property type="match status" value="1"/>
</dbReference>
<evidence type="ECO:0000256" key="3">
    <source>
        <dbReference type="ARBA" id="ARBA00022516"/>
    </source>
</evidence>
<keyword evidence="4" id="KW-0808">Transferase</keyword>